<evidence type="ECO:0000256" key="1">
    <source>
        <dbReference type="SAM" id="MobiDB-lite"/>
    </source>
</evidence>
<reference evidence="2 3" key="1">
    <citation type="submission" date="2023-11" db="EMBL/GenBank/DDBJ databases">
        <title>Draft genome sequence and annotation of the polyextremotolerant black yeast-like fungus Aureobasidium pullulans NRRL 62042.</title>
        <authorList>
            <person name="Dielentheis-Frenken M.R.E."/>
            <person name="Wibberg D."/>
            <person name="Blank L.M."/>
            <person name="Tiso T."/>
        </authorList>
    </citation>
    <scope>NUCLEOTIDE SEQUENCE [LARGE SCALE GENOMIC DNA]</scope>
    <source>
        <strain evidence="2 3">NRRL 62042</strain>
    </source>
</reference>
<feature type="region of interest" description="Disordered" evidence="1">
    <location>
        <begin position="218"/>
        <end position="240"/>
    </location>
</feature>
<keyword evidence="3" id="KW-1185">Reference proteome</keyword>
<evidence type="ECO:0000313" key="3">
    <source>
        <dbReference type="Proteomes" id="UP001341245"/>
    </source>
</evidence>
<feature type="region of interest" description="Disordered" evidence="1">
    <location>
        <begin position="338"/>
        <end position="370"/>
    </location>
</feature>
<evidence type="ECO:0000313" key="2">
    <source>
        <dbReference type="EMBL" id="KAK6006845.1"/>
    </source>
</evidence>
<feature type="compositionally biased region" description="Polar residues" evidence="1">
    <location>
        <begin position="345"/>
        <end position="358"/>
    </location>
</feature>
<name>A0ABR0TSK1_AURPU</name>
<organism evidence="2 3">
    <name type="scientific">Aureobasidium pullulans</name>
    <name type="common">Black yeast</name>
    <name type="synonym">Pullularia pullulans</name>
    <dbReference type="NCBI Taxonomy" id="5580"/>
    <lineage>
        <taxon>Eukaryota</taxon>
        <taxon>Fungi</taxon>
        <taxon>Dikarya</taxon>
        <taxon>Ascomycota</taxon>
        <taxon>Pezizomycotina</taxon>
        <taxon>Dothideomycetes</taxon>
        <taxon>Dothideomycetidae</taxon>
        <taxon>Dothideales</taxon>
        <taxon>Saccotheciaceae</taxon>
        <taxon>Aureobasidium</taxon>
    </lineage>
</organism>
<feature type="compositionally biased region" description="Basic and acidic residues" evidence="1">
    <location>
        <begin position="218"/>
        <end position="230"/>
    </location>
</feature>
<comment type="caution">
    <text evidence="2">The sequence shown here is derived from an EMBL/GenBank/DDBJ whole genome shotgun (WGS) entry which is preliminary data.</text>
</comment>
<accession>A0ABR0TSK1</accession>
<gene>
    <name evidence="2" type="ORF">QM012_005853</name>
</gene>
<sequence>MKTSEREAYDLRDAYQGAFPSTLAAAERLHIAMGIESEAFDGYGQLVVVPWHMPMPGELQHQSQLPNRYCPSTGYSIVIAGRKAGFMPYRDTETWALSQHNKRGTASSNHLERSLHNKNLAQRLSLHNPGDPVPLRVRDVNLPLQFAGVWPSTMTNGVMDNMLKRKLSKIKLPSAPKDEQLSGAVPNLSIQPAFQHKLRILRPAYGHHDTPDMQKMYEHRETSEYKERSDSPSPPRRRSMPPIEVVLAHGFRNITLARPIQANIPRSHAYDPWTDLPLGHKILSPTPVFLLNMTPFQLDDSEETQYWKPSLPMLLSYHLANPATLIEETPIQSLTFHLPAPKPTLASTGNRKQPSRASKQLHYKTEGSETGTEVRMIRMILPPLVNSDGNRSEDVPYTDWLILCCSDITPAQPPSTSTRVLRSASRPLRQAYLLLAFPTQAISETSFVASNSCSSPTQQTTITTILGFTGRGRLPLAFGVGRDVSFADKWIRGFGMGVAALEVTTGVYQRPCWL</sequence>
<dbReference type="EMBL" id="JASGXD010000003">
    <property type="protein sequence ID" value="KAK6006845.1"/>
    <property type="molecule type" value="Genomic_DNA"/>
</dbReference>
<dbReference type="Proteomes" id="UP001341245">
    <property type="component" value="Unassembled WGS sequence"/>
</dbReference>
<proteinExistence type="predicted"/>
<protein>
    <submittedName>
        <fullName evidence="2">Uncharacterized protein</fullName>
    </submittedName>
</protein>